<feature type="compositionally biased region" description="Basic and acidic residues" evidence="1">
    <location>
        <begin position="62"/>
        <end position="77"/>
    </location>
</feature>
<accession>A0A915AIJ9</accession>
<dbReference type="WBParaSite" id="PgR009X_g126_t01">
    <property type="protein sequence ID" value="PgR009X_g126_t01"/>
    <property type="gene ID" value="PgR009X_g126"/>
</dbReference>
<organism evidence="2 3">
    <name type="scientific">Parascaris univalens</name>
    <name type="common">Nematode worm</name>
    <dbReference type="NCBI Taxonomy" id="6257"/>
    <lineage>
        <taxon>Eukaryota</taxon>
        <taxon>Metazoa</taxon>
        <taxon>Ecdysozoa</taxon>
        <taxon>Nematoda</taxon>
        <taxon>Chromadorea</taxon>
        <taxon>Rhabditida</taxon>
        <taxon>Spirurina</taxon>
        <taxon>Ascaridomorpha</taxon>
        <taxon>Ascaridoidea</taxon>
        <taxon>Ascarididae</taxon>
        <taxon>Parascaris</taxon>
    </lineage>
</organism>
<dbReference type="AlphaFoldDB" id="A0A915AIJ9"/>
<evidence type="ECO:0000256" key="1">
    <source>
        <dbReference type="SAM" id="MobiDB-lite"/>
    </source>
</evidence>
<dbReference type="Proteomes" id="UP000887569">
    <property type="component" value="Unplaced"/>
</dbReference>
<protein>
    <submittedName>
        <fullName evidence="3">Uncharacterized protein</fullName>
    </submittedName>
</protein>
<feature type="compositionally biased region" description="Polar residues" evidence="1">
    <location>
        <begin position="49"/>
        <end position="61"/>
    </location>
</feature>
<name>A0A915AIJ9_PARUN</name>
<keyword evidence="2" id="KW-1185">Reference proteome</keyword>
<sequence length="192" mass="21616">MAHHLVHIVKNCNFRSLLLHRQQLSNAMHPQASSFESALSSESSAADSTTVNGIGTASFDSTRSEQTDQEKAPESKLSRQLSESQEEKRSPISLRRECLRYPRSAPYVPLARRIIGKKMARGLQRDYSVDSKTDRIFKEFVKVDPDFEIAPSGRNADHSRLLSECSGFGRHRTVDISDISQRVTIPLICFPE</sequence>
<evidence type="ECO:0000313" key="2">
    <source>
        <dbReference type="Proteomes" id="UP000887569"/>
    </source>
</evidence>
<reference evidence="3" key="1">
    <citation type="submission" date="2022-11" db="UniProtKB">
        <authorList>
            <consortium name="WormBaseParasite"/>
        </authorList>
    </citation>
    <scope>IDENTIFICATION</scope>
</reference>
<proteinExistence type="predicted"/>
<feature type="compositionally biased region" description="Low complexity" evidence="1">
    <location>
        <begin position="35"/>
        <end position="48"/>
    </location>
</feature>
<feature type="region of interest" description="Disordered" evidence="1">
    <location>
        <begin position="35"/>
        <end position="90"/>
    </location>
</feature>
<evidence type="ECO:0000313" key="3">
    <source>
        <dbReference type="WBParaSite" id="PgR009X_g126_t01"/>
    </source>
</evidence>